<dbReference type="AlphaFoldDB" id="A0AAQ3PN06"/>
<evidence type="ECO:0000313" key="4">
    <source>
        <dbReference type="Proteomes" id="UP001341281"/>
    </source>
</evidence>
<dbReference type="InterPro" id="IPR025452">
    <property type="entry name" value="DUF4218"/>
</dbReference>
<dbReference type="EMBL" id="CP144745">
    <property type="protein sequence ID" value="WVZ53126.1"/>
    <property type="molecule type" value="Genomic_DNA"/>
</dbReference>
<protein>
    <recommendedName>
        <fullName evidence="5">DUF4218 domain-containing protein</fullName>
    </recommendedName>
</protein>
<keyword evidence="4" id="KW-1185">Reference proteome</keyword>
<evidence type="ECO:0000313" key="3">
    <source>
        <dbReference type="EMBL" id="WVZ53126.1"/>
    </source>
</evidence>
<dbReference type="Proteomes" id="UP001341281">
    <property type="component" value="Chromosome 01"/>
</dbReference>
<name>A0AAQ3PN06_PASNO</name>
<dbReference type="PANTHER" id="PTHR48258">
    <property type="entry name" value="DUF4218 DOMAIN-CONTAINING PROTEIN-RELATED"/>
    <property type="match status" value="1"/>
</dbReference>
<accession>A0AAQ3PN06</accession>
<feature type="domain" description="DUF4218" evidence="2">
    <location>
        <begin position="1"/>
        <end position="55"/>
    </location>
</feature>
<feature type="domain" description="DUF4216" evidence="1">
    <location>
        <begin position="209"/>
        <end position="286"/>
    </location>
</feature>
<dbReference type="PANTHER" id="PTHR48258:SF14">
    <property type="entry name" value="OS02G0583300 PROTEIN"/>
    <property type="match status" value="1"/>
</dbReference>
<proteinExistence type="predicted"/>
<dbReference type="Pfam" id="PF13952">
    <property type="entry name" value="DUF4216"/>
    <property type="match status" value="1"/>
</dbReference>
<dbReference type="InterPro" id="IPR025312">
    <property type="entry name" value="DUF4216"/>
</dbReference>
<gene>
    <name evidence="3" type="ORF">U9M48_004112</name>
</gene>
<evidence type="ECO:0000259" key="1">
    <source>
        <dbReference type="Pfam" id="PF13952"/>
    </source>
</evidence>
<evidence type="ECO:0008006" key="5">
    <source>
        <dbReference type="Google" id="ProtNLM"/>
    </source>
</evidence>
<sequence length="313" mass="36143">MYPVERRLLTLKRYVRNKARPEDSIAEAYVAEESLTFCSKYMTDVETRYNRSPRNKGFSDESVFGVDVFGHGVNLIGGCQLTYCEKFDQLIFYVRNNCAPVEEYVGLFKSQLQEDGVAEAHIDTRFRQGFVTWFRNHIFCRSPTEMIDDDLRALACGPDLRVRLYCTCVVNGVRRMRKKNKRSQNSGLSCMGTHNNKDIDFYGTLKEIIELQYNNKEDGTPRSVVLFRCDWYKLDGKRIALKDDGFFKSVNTGSLWYNNDSFILATQARQVFYLPDTKFGKGWQVVQTFGHRHLFNVSEIDLGARAEIVPPTA</sequence>
<reference evidence="3 4" key="1">
    <citation type="submission" date="2024-02" db="EMBL/GenBank/DDBJ databases">
        <title>High-quality chromosome-scale genome assembly of Pensacola bahiagrass (Paspalum notatum Flugge var. saurae).</title>
        <authorList>
            <person name="Vega J.M."/>
            <person name="Podio M."/>
            <person name="Orjuela J."/>
            <person name="Siena L.A."/>
            <person name="Pessino S.C."/>
            <person name="Combes M.C."/>
            <person name="Mariac C."/>
            <person name="Albertini E."/>
            <person name="Pupilli F."/>
            <person name="Ortiz J.P.A."/>
            <person name="Leblanc O."/>
        </authorList>
    </citation>
    <scope>NUCLEOTIDE SEQUENCE [LARGE SCALE GENOMIC DNA]</scope>
    <source>
        <strain evidence="3">R1</strain>
        <tissue evidence="3">Leaf</tissue>
    </source>
</reference>
<organism evidence="3 4">
    <name type="scientific">Paspalum notatum var. saurae</name>
    <dbReference type="NCBI Taxonomy" id="547442"/>
    <lineage>
        <taxon>Eukaryota</taxon>
        <taxon>Viridiplantae</taxon>
        <taxon>Streptophyta</taxon>
        <taxon>Embryophyta</taxon>
        <taxon>Tracheophyta</taxon>
        <taxon>Spermatophyta</taxon>
        <taxon>Magnoliopsida</taxon>
        <taxon>Liliopsida</taxon>
        <taxon>Poales</taxon>
        <taxon>Poaceae</taxon>
        <taxon>PACMAD clade</taxon>
        <taxon>Panicoideae</taxon>
        <taxon>Andropogonodae</taxon>
        <taxon>Paspaleae</taxon>
        <taxon>Paspalinae</taxon>
        <taxon>Paspalum</taxon>
    </lineage>
</organism>
<evidence type="ECO:0000259" key="2">
    <source>
        <dbReference type="Pfam" id="PF13960"/>
    </source>
</evidence>
<dbReference type="Pfam" id="PF13960">
    <property type="entry name" value="DUF4218"/>
    <property type="match status" value="1"/>
</dbReference>